<accession>A0ABV7L993</accession>
<comment type="caution">
    <text evidence="1">The sequence shown here is derived from an EMBL/GenBank/DDBJ whole genome shotgun (WGS) entry which is preliminary data.</text>
</comment>
<gene>
    <name evidence="1" type="ORF">ACFOGJ_26635</name>
</gene>
<dbReference type="Pfam" id="PF06347">
    <property type="entry name" value="SH3_4"/>
    <property type="match status" value="2"/>
</dbReference>
<evidence type="ECO:0000313" key="1">
    <source>
        <dbReference type="EMBL" id="MFC3230850.1"/>
    </source>
</evidence>
<proteinExistence type="predicted"/>
<dbReference type="InterPro" id="IPR010466">
    <property type="entry name" value="DUF1058"/>
</dbReference>
<keyword evidence="2" id="KW-1185">Reference proteome</keyword>
<protein>
    <submittedName>
        <fullName evidence="1">SH3 domain-containing protein</fullName>
    </submittedName>
</protein>
<evidence type="ECO:0000313" key="2">
    <source>
        <dbReference type="Proteomes" id="UP001595528"/>
    </source>
</evidence>
<name>A0ABV7L993_9PROT</name>
<dbReference type="RefSeq" id="WP_379906309.1">
    <property type="nucleotide sequence ID" value="NZ_JBHRTR010000050.1"/>
</dbReference>
<dbReference type="Proteomes" id="UP001595528">
    <property type="component" value="Unassembled WGS sequence"/>
</dbReference>
<sequence>MAWPVRDDRAWRRPAGSLLAALLLVLLLSLLAAPDGVPAAAAQDQSVGPVTGRPLPRFASLASARVNARAGPGVEYPIRWEYHRQHLPVLIVAESQNWRKIRDQEGDEAWVHHALLSGRRTFLVAGRIATLLEEPHRSAAALLRAEPGVMGELEGCDDSWCRVVLADRRGYLPRGQVWGVAPDE</sequence>
<dbReference type="EMBL" id="JBHRTR010000050">
    <property type="protein sequence ID" value="MFC3230850.1"/>
    <property type="molecule type" value="Genomic_DNA"/>
</dbReference>
<dbReference type="Gene3D" id="2.30.30.40">
    <property type="entry name" value="SH3 Domains"/>
    <property type="match status" value="1"/>
</dbReference>
<reference evidence="2" key="1">
    <citation type="journal article" date="2019" name="Int. J. Syst. Evol. Microbiol.">
        <title>The Global Catalogue of Microorganisms (GCM) 10K type strain sequencing project: providing services to taxonomists for standard genome sequencing and annotation.</title>
        <authorList>
            <consortium name="The Broad Institute Genomics Platform"/>
            <consortium name="The Broad Institute Genome Sequencing Center for Infectious Disease"/>
            <person name="Wu L."/>
            <person name="Ma J."/>
        </authorList>
    </citation>
    <scope>NUCLEOTIDE SEQUENCE [LARGE SCALE GENOMIC DNA]</scope>
    <source>
        <strain evidence="2">KCTC 42964</strain>
    </source>
</reference>
<organism evidence="1 2">
    <name type="scientific">Marinibaculum pumilum</name>
    <dbReference type="NCBI Taxonomy" id="1766165"/>
    <lineage>
        <taxon>Bacteria</taxon>
        <taxon>Pseudomonadati</taxon>
        <taxon>Pseudomonadota</taxon>
        <taxon>Alphaproteobacteria</taxon>
        <taxon>Rhodospirillales</taxon>
        <taxon>Rhodospirillaceae</taxon>
        <taxon>Marinibaculum</taxon>
    </lineage>
</organism>